<evidence type="ECO:0000313" key="2">
    <source>
        <dbReference type="Proteomes" id="UP001175211"/>
    </source>
</evidence>
<accession>A0AA39MJG5</accession>
<evidence type="ECO:0000313" key="1">
    <source>
        <dbReference type="EMBL" id="KAK0435949.1"/>
    </source>
</evidence>
<gene>
    <name evidence="1" type="ORF">EV420DRAFT_262259</name>
</gene>
<dbReference type="Proteomes" id="UP001175211">
    <property type="component" value="Unassembled WGS sequence"/>
</dbReference>
<name>A0AA39MJG5_ARMTA</name>
<reference evidence="1" key="1">
    <citation type="submission" date="2023-06" db="EMBL/GenBank/DDBJ databases">
        <authorList>
            <consortium name="Lawrence Berkeley National Laboratory"/>
            <person name="Ahrendt S."/>
            <person name="Sahu N."/>
            <person name="Indic B."/>
            <person name="Wong-Bajracharya J."/>
            <person name="Merenyi Z."/>
            <person name="Ke H.-M."/>
            <person name="Monk M."/>
            <person name="Kocsube S."/>
            <person name="Drula E."/>
            <person name="Lipzen A."/>
            <person name="Balint B."/>
            <person name="Henrissat B."/>
            <person name="Andreopoulos B."/>
            <person name="Martin F.M."/>
            <person name="Harder C.B."/>
            <person name="Rigling D."/>
            <person name="Ford K.L."/>
            <person name="Foster G.D."/>
            <person name="Pangilinan J."/>
            <person name="Papanicolaou A."/>
            <person name="Barry K."/>
            <person name="LaButti K."/>
            <person name="Viragh M."/>
            <person name="Koriabine M."/>
            <person name="Yan M."/>
            <person name="Riley R."/>
            <person name="Champramary S."/>
            <person name="Plett K.L."/>
            <person name="Tsai I.J."/>
            <person name="Slot J."/>
            <person name="Sipos G."/>
            <person name="Plett J."/>
            <person name="Nagy L.G."/>
            <person name="Grigoriev I.V."/>
        </authorList>
    </citation>
    <scope>NUCLEOTIDE SEQUENCE</scope>
    <source>
        <strain evidence="1">CCBAS 213</strain>
    </source>
</reference>
<organism evidence="1 2">
    <name type="scientific">Armillaria tabescens</name>
    <name type="common">Ringless honey mushroom</name>
    <name type="synonym">Agaricus tabescens</name>
    <dbReference type="NCBI Taxonomy" id="1929756"/>
    <lineage>
        <taxon>Eukaryota</taxon>
        <taxon>Fungi</taxon>
        <taxon>Dikarya</taxon>
        <taxon>Basidiomycota</taxon>
        <taxon>Agaricomycotina</taxon>
        <taxon>Agaricomycetes</taxon>
        <taxon>Agaricomycetidae</taxon>
        <taxon>Agaricales</taxon>
        <taxon>Marasmiineae</taxon>
        <taxon>Physalacriaceae</taxon>
        <taxon>Desarmillaria</taxon>
    </lineage>
</organism>
<comment type="caution">
    <text evidence="1">The sequence shown here is derived from an EMBL/GenBank/DDBJ whole genome shotgun (WGS) entry which is preliminary data.</text>
</comment>
<dbReference type="GeneID" id="85365010"/>
<keyword evidence="2" id="KW-1185">Reference proteome</keyword>
<proteinExistence type="predicted"/>
<sequence length="173" mass="20015">MRWWWWWWCYRRQVPIRNGRVHSPDMANHALAYHDRGFEKKLKVAACGRPETMSCHWRSRTNYGWQLFTRVSTTSLVSMSILTHFVSFISMNSNCIYNGPDQETGAPKILGHIGTFTCNTVGETFYEMVAEVMYDAMLEWSSALKTIGALRHTSGSRDVNVFSLPKHQQMGQT</sequence>
<dbReference type="AlphaFoldDB" id="A0AA39MJG5"/>
<dbReference type="RefSeq" id="XP_060322135.1">
    <property type="nucleotide sequence ID" value="XM_060481462.1"/>
</dbReference>
<protein>
    <submittedName>
        <fullName evidence="1">Uncharacterized protein</fullName>
    </submittedName>
</protein>
<dbReference type="EMBL" id="JAUEPS010000135">
    <property type="protein sequence ID" value="KAK0435949.1"/>
    <property type="molecule type" value="Genomic_DNA"/>
</dbReference>